<reference evidence="1 2" key="1">
    <citation type="submission" date="2015-10" db="EMBL/GenBank/DDBJ databases">
        <title>Chryseobacterium aquaticum genome.</title>
        <authorList>
            <person name="Newman J.D."/>
            <person name="Ferguson M.B."/>
            <person name="Miller J.R."/>
        </authorList>
    </citation>
    <scope>NUCLEOTIDE SEQUENCE [LARGE SCALE GENOMIC DNA]</scope>
    <source>
        <strain evidence="1 2">KCTC 12483</strain>
    </source>
</reference>
<organism evidence="1 2">
    <name type="scientific">Chryseobacterium aquaticum</name>
    <dbReference type="NCBI Taxonomy" id="452084"/>
    <lineage>
        <taxon>Bacteria</taxon>
        <taxon>Pseudomonadati</taxon>
        <taxon>Bacteroidota</taxon>
        <taxon>Flavobacteriia</taxon>
        <taxon>Flavobacteriales</taxon>
        <taxon>Weeksellaceae</taxon>
        <taxon>Chryseobacterium group</taxon>
        <taxon>Chryseobacterium</taxon>
    </lineage>
</organism>
<protein>
    <submittedName>
        <fullName evidence="1">Uncharacterized protein</fullName>
    </submittedName>
</protein>
<evidence type="ECO:0000313" key="2">
    <source>
        <dbReference type="Proteomes" id="UP000051682"/>
    </source>
</evidence>
<dbReference type="EMBL" id="LLYZ01000020">
    <property type="protein sequence ID" value="KQK24598.1"/>
    <property type="molecule type" value="Genomic_DNA"/>
</dbReference>
<comment type="caution">
    <text evidence="1">The sequence shown here is derived from an EMBL/GenBank/DDBJ whole genome shotgun (WGS) entry which is preliminary data.</text>
</comment>
<evidence type="ECO:0000313" key="1">
    <source>
        <dbReference type="EMBL" id="KQK24598.1"/>
    </source>
</evidence>
<name>A0A0Q3P3L8_9FLAO</name>
<dbReference type="AlphaFoldDB" id="A0A0Q3P3L8"/>
<dbReference type="STRING" id="452084.AR438_15540"/>
<dbReference type="Proteomes" id="UP000051682">
    <property type="component" value="Unassembled WGS sequence"/>
</dbReference>
<keyword evidence="2" id="KW-1185">Reference proteome</keyword>
<accession>A0A0Q3P3L8</accession>
<proteinExistence type="predicted"/>
<gene>
    <name evidence="1" type="ORF">AR438_15540</name>
</gene>
<sequence>MDAGRGKFFGQLNPPFIPAFLLVVPPHKKSSTQVGLRQILRIKRIEKQIIQQLKNDIGNGGVKKF</sequence>